<dbReference type="PANTHER" id="PTHR12943">
    <property type="entry name" value="HOMOCYSTEINE-RESPONSIVE ENDOPLASMIC RETICULUM-RESIDENT UNIQUITIN-LIKE DOMAIN HERPUD PROTEIN FAMILY MEMBER"/>
    <property type="match status" value="1"/>
</dbReference>
<comment type="subcellular location">
    <subcellularLocation>
        <location evidence="1">Membrane</location>
    </subcellularLocation>
</comment>
<feature type="region of interest" description="Disordered" evidence="5">
    <location>
        <begin position="339"/>
        <end position="447"/>
    </location>
</feature>
<feature type="region of interest" description="Disordered" evidence="5">
    <location>
        <begin position="86"/>
        <end position="105"/>
    </location>
</feature>
<accession>A0A9P8CX24</accession>
<keyword evidence="2" id="KW-0812">Transmembrane</keyword>
<feature type="domain" description="Ubiquitin-like" evidence="6">
    <location>
        <begin position="4"/>
        <end position="88"/>
    </location>
</feature>
<protein>
    <recommendedName>
        <fullName evidence="6">Ubiquitin-like domain-containing protein</fullName>
    </recommendedName>
</protein>
<keyword evidence="4" id="KW-0472">Membrane</keyword>
<name>A0A9P8CX24_MORAP</name>
<dbReference type="PROSITE" id="PS50053">
    <property type="entry name" value="UBIQUITIN_2"/>
    <property type="match status" value="1"/>
</dbReference>
<dbReference type="EMBL" id="JAIFTL010000186">
    <property type="protein sequence ID" value="KAG9321729.1"/>
    <property type="molecule type" value="Genomic_DNA"/>
</dbReference>
<evidence type="ECO:0000259" key="6">
    <source>
        <dbReference type="PROSITE" id="PS50053"/>
    </source>
</evidence>
<evidence type="ECO:0000313" key="8">
    <source>
        <dbReference type="Proteomes" id="UP000717515"/>
    </source>
</evidence>
<dbReference type="Pfam" id="PF00240">
    <property type="entry name" value="ubiquitin"/>
    <property type="match status" value="1"/>
</dbReference>
<feature type="compositionally biased region" description="Pro residues" evidence="5">
    <location>
        <begin position="339"/>
        <end position="349"/>
    </location>
</feature>
<feature type="compositionally biased region" description="Low complexity" evidence="5">
    <location>
        <begin position="430"/>
        <end position="443"/>
    </location>
</feature>
<feature type="compositionally biased region" description="Low complexity" evidence="5">
    <location>
        <begin position="383"/>
        <end position="414"/>
    </location>
</feature>
<gene>
    <name evidence="7" type="ORF">KVV02_005075</name>
</gene>
<evidence type="ECO:0000256" key="1">
    <source>
        <dbReference type="ARBA" id="ARBA00004370"/>
    </source>
</evidence>
<evidence type="ECO:0000256" key="2">
    <source>
        <dbReference type="ARBA" id="ARBA00022692"/>
    </source>
</evidence>
<dbReference type="InterPro" id="IPR029071">
    <property type="entry name" value="Ubiquitin-like_domsf"/>
</dbReference>
<dbReference type="AlphaFoldDB" id="A0A9P8CX24"/>
<keyword evidence="3" id="KW-1133">Transmembrane helix</keyword>
<reference evidence="7" key="1">
    <citation type="submission" date="2021-07" db="EMBL/GenBank/DDBJ databases">
        <title>Draft genome of Mortierella alpina, strain LL118, isolated from an aspen leaf litter sample.</title>
        <authorList>
            <person name="Yang S."/>
            <person name="Vinatzer B.A."/>
        </authorList>
    </citation>
    <scope>NUCLEOTIDE SEQUENCE</scope>
    <source>
        <strain evidence="7">LL118</strain>
    </source>
</reference>
<feature type="compositionally biased region" description="Low complexity" evidence="5">
    <location>
        <begin position="91"/>
        <end position="104"/>
    </location>
</feature>
<feature type="compositionally biased region" description="Low complexity" evidence="5">
    <location>
        <begin position="359"/>
        <end position="370"/>
    </location>
</feature>
<evidence type="ECO:0000256" key="3">
    <source>
        <dbReference type="ARBA" id="ARBA00022989"/>
    </source>
</evidence>
<feature type="region of interest" description="Disordered" evidence="5">
    <location>
        <begin position="110"/>
        <end position="142"/>
    </location>
</feature>
<feature type="compositionally biased region" description="Polar residues" evidence="5">
    <location>
        <begin position="419"/>
        <end position="429"/>
    </location>
</feature>
<organism evidence="7 8">
    <name type="scientific">Mortierella alpina</name>
    <name type="common">Oleaginous fungus</name>
    <name type="synonym">Mortierella renispora</name>
    <dbReference type="NCBI Taxonomy" id="64518"/>
    <lineage>
        <taxon>Eukaryota</taxon>
        <taxon>Fungi</taxon>
        <taxon>Fungi incertae sedis</taxon>
        <taxon>Mucoromycota</taxon>
        <taxon>Mortierellomycotina</taxon>
        <taxon>Mortierellomycetes</taxon>
        <taxon>Mortierellales</taxon>
        <taxon>Mortierellaceae</taxon>
        <taxon>Mortierella</taxon>
    </lineage>
</organism>
<dbReference type="GO" id="GO:0016020">
    <property type="term" value="C:membrane"/>
    <property type="evidence" value="ECO:0007669"/>
    <property type="project" value="UniProtKB-SubCell"/>
</dbReference>
<dbReference type="PANTHER" id="PTHR12943:SF27">
    <property type="entry name" value="HOMOCYSTEINE-INDUCED ENDOPLASMIC RETICULUM PROTEIN, ISOFORM A"/>
    <property type="match status" value="1"/>
</dbReference>
<dbReference type="InterPro" id="IPR000626">
    <property type="entry name" value="Ubiquitin-like_dom"/>
</dbReference>
<dbReference type="Gene3D" id="3.10.20.90">
    <property type="entry name" value="Phosphatidylinositol 3-kinase Catalytic Subunit, Chain A, domain 1"/>
    <property type="match status" value="1"/>
</dbReference>
<evidence type="ECO:0000313" key="7">
    <source>
        <dbReference type="EMBL" id="KAG9321729.1"/>
    </source>
</evidence>
<sequence length="486" mass="51487">MDTLTVVISSPTHSPNKFTLSVSRQCSILELKEIIVTRLDTKPSIADLRLIYGGRIPQDKDTLERVFEKMECFDNSPTIHLVVSQRNGTMQQQQPRSAPASPAPLRFRTNTASATAPDGSSSGQDNTRTTPSETQQGAFSTSSVFTAAVPSIETRAQSLGGIGGVPLTGGYAPPAFAQAPWQTPMQYAIVNGMPYLIPAAYLPMLHFQQQMQHMQYAPMPVYGAVLMNADGTPSLQPIPTIFTPQQIRMAAAGTGAGTGQAAAAGVAGAPNAQEIAARDQRRAASLWLLMKLAFGVYLFSQNGSIERIVLLHIAALVIFLHQTGRLRIVRRIVQPPADAPPGIVNPPPVNQAQGPTFAQQQQQQQQQSSQPTTTMASEGRGGSASDSSASTMTGSSAGNQASTSEAGSSASTVADGTQELPQQGASSTSQQQQQQQQQQQEQQPRVSAWRSIEHALLTFVTSLVPAPPPEIDPAVANAAAAGERGM</sequence>
<dbReference type="InterPro" id="IPR039751">
    <property type="entry name" value="HERPUD1/2"/>
</dbReference>
<proteinExistence type="predicted"/>
<dbReference type="Proteomes" id="UP000717515">
    <property type="component" value="Unassembled WGS sequence"/>
</dbReference>
<comment type="caution">
    <text evidence="7">The sequence shown here is derived from an EMBL/GenBank/DDBJ whole genome shotgun (WGS) entry which is preliminary data.</text>
</comment>
<dbReference type="GO" id="GO:0030968">
    <property type="term" value="P:endoplasmic reticulum unfolded protein response"/>
    <property type="evidence" value="ECO:0007669"/>
    <property type="project" value="TreeGrafter"/>
</dbReference>
<dbReference type="SUPFAM" id="SSF54236">
    <property type="entry name" value="Ubiquitin-like"/>
    <property type="match status" value="1"/>
</dbReference>
<evidence type="ECO:0000256" key="5">
    <source>
        <dbReference type="SAM" id="MobiDB-lite"/>
    </source>
</evidence>
<evidence type="ECO:0000256" key="4">
    <source>
        <dbReference type="ARBA" id="ARBA00023136"/>
    </source>
</evidence>